<keyword evidence="9" id="KW-1185">Reference proteome</keyword>
<keyword evidence="2" id="KW-0813">Transport</keyword>
<dbReference type="InterPro" id="IPR002293">
    <property type="entry name" value="AA/rel_permease1"/>
</dbReference>
<keyword evidence="5 7" id="KW-1133">Transmembrane helix</keyword>
<dbReference type="STRING" id="1280847.SAMN04488036_108129"/>
<evidence type="ECO:0000256" key="4">
    <source>
        <dbReference type="ARBA" id="ARBA00022692"/>
    </source>
</evidence>
<evidence type="ECO:0000256" key="2">
    <source>
        <dbReference type="ARBA" id="ARBA00022448"/>
    </source>
</evidence>
<evidence type="ECO:0000256" key="3">
    <source>
        <dbReference type="ARBA" id="ARBA00022475"/>
    </source>
</evidence>
<feature type="transmembrane region" description="Helical" evidence="7">
    <location>
        <begin position="154"/>
        <end position="175"/>
    </location>
</feature>
<feature type="transmembrane region" description="Helical" evidence="7">
    <location>
        <begin position="398"/>
        <end position="421"/>
    </location>
</feature>
<dbReference type="PANTHER" id="PTHR42770">
    <property type="entry name" value="AMINO ACID TRANSPORTER-RELATED"/>
    <property type="match status" value="1"/>
</dbReference>
<protein>
    <submittedName>
        <fullName evidence="8">Amino acid transporter</fullName>
    </submittedName>
</protein>
<evidence type="ECO:0000256" key="6">
    <source>
        <dbReference type="ARBA" id="ARBA00023136"/>
    </source>
</evidence>
<evidence type="ECO:0000313" key="8">
    <source>
        <dbReference type="EMBL" id="SFL28665.1"/>
    </source>
</evidence>
<feature type="transmembrane region" description="Helical" evidence="7">
    <location>
        <begin position="40"/>
        <end position="57"/>
    </location>
</feature>
<feature type="transmembrane region" description="Helical" evidence="7">
    <location>
        <begin position="433"/>
        <end position="451"/>
    </location>
</feature>
<feature type="transmembrane region" description="Helical" evidence="7">
    <location>
        <begin position="195"/>
        <end position="216"/>
    </location>
</feature>
<dbReference type="RefSeq" id="WP_170846774.1">
    <property type="nucleotide sequence ID" value="NZ_FOSZ01000008.1"/>
</dbReference>
<dbReference type="Pfam" id="PF13520">
    <property type="entry name" value="AA_permease_2"/>
    <property type="match status" value="1"/>
</dbReference>
<dbReference type="GO" id="GO:0005886">
    <property type="term" value="C:plasma membrane"/>
    <property type="evidence" value="ECO:0007669"/>
    <property type="project" value="UniProtKB-SubCell"/>
</dbReference>
<dbReference type="Proteomes" id="UP000198851">
    <property type="component" value="Unassembled WGS sequence"/>
</dbReference>
<feature type="transmembrane region" description="Helical" evidence="7">
    <location>
        <begin position="12"/>
        <end position="34"/>
    </location>
</feature>
<accession>A0A1I4GF81</accession>
<evidence type="ECO:0000313" key="9">
    <source>
        <dbReference type="Proteomes" id="UP000198851"/>
    </source>
</evidence>
<comment type="subcellular location">
    <subcellularLocation>
        <location evidence="1">Cell membrane</location>
        <topology evidence="1">Multi-pass membrane protein</topology>
    </subcellularLocation>
</comment>
<feature type="transmembrane region" description="Helical" evidence="7">
    <location>
        <begin position="354"/>
        <end position="378"/>
    </location>
</feature>
<reference evidence="9" key="1">
    <citation type="submission" date="2016-10" db="EMBL/GenBank/DDBJ databases">
        <authorList>
            <person name="Varghese N."/>
            <person name="Submissions S."/>
        </authorList>
    </citation>
    <scope>NUCLEOTIDE SEQUENCE [LARGE SCALE GENOMIC DNA]</scope>
    <source>
        <strain evidence="9">DSM 28453</strain>
    </source>
</reference>
<evidence type="ECO:0000256" key="5">
    <source>
        <dbReference type="ARBA" id="ARBA00022989"/>
    </source>
</evidence>
<name>A0A1I4GF81_9RHOB</name>
<feature type="transmembrane region" description="Helical" evidence="7">
    <location>
        <begin position="327"/>
        <end position="348"/>
    </location>
</feature>
<evidence type="ECO:0000256" key="7">
    <source>
        <dbReference type="SAM" id="Phobius"/>
    </source>
</evidence>
<keyword evidence="6 7" id="KW-0472">Membrane</keyword>
<dbReference type="PANTHER" id="PTHR42770:SF15">
    <property type="entry name" value="GLUTAMATE_GAMMA-AMINOBUTYRATE ANTIPORTER-RELATED"/>
    <property type="match status" value="1"/>
</dbReference>
<dbReference type="Gene3D" id="1.20.1740.10">
    <property type="entry name" value="Amino acid/polyamine transporter I"/>
    <property type="match status" value="1"/>
</dbReference>
<organism evidence="8 9">
    <name type="scientific">Shimia haliotis</name>
    <dbReference type="NCBI Taxonomy" id="1280847"/>
    <lineage>
        <taxon>Bacteria</taxon>
        <taxon>Pseudomonadati</taxon>
        <taxon>Pseudomonadota</taxon>
        <taxon>Alphaproteobacteria</taxon>
        <taxon>Rhodobacterales</taxon>
        <taxon>Roseobacteraceae</taxon>
    </lineage>
</organism>
<gene>
    <name evidence="8" type="ORF">SAMN04488036_108129</name>
</gene>
<keyword evidence="4 7" id="KW-0812">Transmembrane</keyword>
<sequence length="466" mass="49710">MDSSAPAKKIGLLGIIFFVFSGMIGFDGLAATAAVGPTVFGWWAVVIVVFLIPNLLMNSELGTAFPADGAIYDWAHKSLGPRHAARVAWFYWINVPFWMPAVYLIASGILSLLFFPDAPVWVQTCLAISMVWFTVFICNAPAATGNLVNFVGGASKVIVLLALVIGGISFVSVHGPAQELTLESMMPRFDDGFRYAPTLVYLIVGAETVACMGGALKNPRRNIPLGLFLALSIVLVLYSLAIAAMIVALPNDQLSLVGGITQTFSILFGDHPAGRALTVSLSLIAIVALVTYIVPWLMASSRAAAEGADANEMPAVFGKRNASGSPVGANVLTGVVATIALVIYTFMSANADELFWSLFAFASFLLFVTYFFMIASFVRLRETHPDTPRPFRVPGGMIGAWIVALMQAFVLAIACVVLVFPDVMDGRISLTESAPTLIGIAGSVILIEFFVRRLIPAKQSDTPTAG</sequence>
<proteinExistence type="predicted"/>
<dbReference type="AlphaFoldDB" id="A0A1I4GF81"/>
<keyword evidence="3" id="KW-1003">Cell membrane</keyword>
<dbReference type="InterPro" id="IPR050367">
    <property type="entry name" value="APC_superfamily"/>
</dbReference>
<dbReference type="PIRSF" id="PIRSF006060">
    <property type="entry name" value="AA_transporter"/>
    <property type="match status" value="1"/>
</dbReference>
<dbReference type="GO" id="GO:0022857">
    <property type="term" value="F:transmembrane transporter activity"/>
    <property type="evidence" value="ECO:0007669"/>
    <property type="project" value="InterPro"/>
</dbReference>
<feature type="transmembrane region" description="Helical" evidence="7">
    <location>
        <begin position="89"/>
        <end position="114"/>
    </location>
</feature>
<feature type="transmembrane region" description="Helical" evidence="7">
    <location>
        <begin position="228"/>
        <end position="249"/>
    </location>
</feature>
<feature type="transmembrane region" description="Helical" evidence="7">
    <location>
        <begin position="120"/>
        <end position="142"/>
    </location>
</feature>
<evidence type="ECO:0000256" key="1">
    <source>
        <dbReference type="ARBA" id="ARBA00004651"/>
    </source>
</evidence>
<feature type="transmembrane region" description="Helical" evidence="7">
    <location>
        <begin position="273"/>
        <end position="294"/>
    </location>
</feature>
<dbReference type="EMBL" id="FOSZ01000008">
    <property type="protein sequence ID" value="SFL28665.1"/>
    <property type="molecule type" value="Genomic_DNA"/>
</dbReference>